<accession>A0ABP6ZCT6</accession>
<gene>
    <name evidence="1" type="ORF">GCM10022419_105830</name>
</gene>
<reference evidence="2" key="1">
    <citation type="journal article" date="2019" name="Int. J. Syst. Evol. Microbiol.">
        <title>The Global Catalogue of Microorganisms (GCM) 10K type strain sequencing project: providing services to taxonomists for standard genome sequencing and annotation.</title>
        <authorList>
            <consortium name="The Broad Institute Genomics Platform"/>
            <consortium name="The Broad Institute Genome Sequencing Center for Infectious Disease"/>
            <person name="Wu L."/>
            <person name="Ma J."/>
        </authorList>
    </citation>
    <scope>NUCLEOTIDE SEQUENCE [LARGE SCALE GENOMIC DNA]</scope>
    <source>
        <strain evidence="2">JCM 17326</strain>
    </source>
</reference>
<keyword evidence="2" id="KW-1185">Reference proteome</keyword>
<comment type="caution">
    <text evidence="1">The sequence shown here is derived from an EMBL/GenBank/DDBJ whole genome shotgun (WGS) entry which is preliminary data.</text>
</comment>
<evidence type="ECO:0000313" key="2">
    <source>
        <dbReference type="Proteomes" id="UP001500630"/>
    </source>
</evidence>
<dbReference type="EMBL" id="BAABDQ010000039">
    <property type="protein sequence ID" value="GAA3604091.1"/>
    <property type="molecule type" value="Genomic_DNA"/>
</dbReference>
<evidence type="ECO:0000313" key="1">
    <source>
        <dbReference type="EMBL" id="GAA3604091.1"/>
    </source>
</evidence>
<dbReference type="Proteomes" id="UP001500630">
    <property type="component" value="Unassembled WGS sequence"/>
</dbReference>
<organism evidence="1 2">
    <name type="scientific">Nonomuraea rosea</name>
    <dbReference type="NCBI Taxonomy" id="638574"/>
    <lineage>
        <taxon>Bacteria</taxon>
        <taxon>Bacillati</taxon>
        <taxon>Actinomycetota</taxon>
        <taxon>Actinomycetes</taxon>
        <taxon>Streptosporangiales</taxon>
        <taxon>Streptosporangiaceae</taxon>
        <taxon>Nonomuraea</taxon>
    </lineage>
</organism>
<protein>
    <submittedName>
        <fullName evidence="1">Uncharacterized protein</fullName>
    </submittedName>
</protein>
<name>A0ABP6ZCT6_9ACTN</name>
<proteinExistence type="predicted"/>
<sequence>MHGRDPPIGEEFAGEEFVGPLHLEDCTWPATCPRTPAGGLDLPSLLSRIDLSHILARTPRPRPSDA</sequence>